<dbReference type="EMBL" id="JACZHT010000004">
    <property type="protein sequence ID" value="MBE1237262.1"/>
    <property type="molecule type" value="Genomic_DNA"/>
</dbReference>
<dbReference type="Pfam" id="PF02190">
    <property type="entry name" value="LON_substr_bdg"/>
    <property type="match status" value="1"/>
</dbReference>
<dbReference type="PANTHER" id="PTHR46732:SF8">
    <property type="entry name" value="ATP-DEPENDENT PROTEASE LA (LON) DOMAIN PROTEIN"/>
    <property type="match status" value="1"/>
</dbReference>
<evidence type="ECO:0000313" key="3">
    <source>
        <dbReference type="Proteomes" id="UP000631034"/>
    </source>
</evidence>
<dbReference type="InterPro" id="IPR003111">
    <property type="entry name" value="Lon_prtase_N"/>
</dbReference>
<comment type="caution">
    <text evidence="2">The sequence shown here is derived from an EMBL/GenBank/DDBJ whole genome shotgun (WGS) entry which is preliminary data.</text>
</comment>
<organism evidence="2 3">
    <name type="scientific">Phaeovibrio sulfidiphilus</name>
    <dbReference type="NCBI Taxonomy" id="1220600"/>
    <lineage>
        <taxon>Bacteria</taxon>
        <taxon>Pseudomonadati</taxon>
        <taxon>Pseudomonadota</taxon>
        <taxon>Alphaproteobacteria</taxon>
        <taxon>Rhodospirillales</taxon>
        <taxon>Rhodospirillaceae</taxon>
        <taxon>Phaeovibrio</taxon>
    </lineage>
</organism>
<dbReference type="Gene3D" id="2.30.130.40">
    <property type="entry name" value="LON domain-like"/>
    <property type="match status" value="1"/>
</dbReference>
<keyword evidence="3" id="KW-1185">Reference proteome</keyword>
<dbReference type="AlphaFoldDB" id="A0A8J7CPP4"/>
<protein>
    <submittedName>
        <fullName evidence="2">LON peptidase substrate-binding domain-containing protein</fullName>
    </submittedName>
</protein>
<name>A0A8J7CPP4_9PROT</name>
<dbReference type="InterPro" id="IPR046336">
    <property type="entry name" value="Lon_prtase_N_sf"/>
</dbReference>
<sequence>MPGTRKQTVFTLPDAVPVYPLSGVLLLPSATLPLDIVEPHHCAMVEDALAEGRHMALVQPVSSRPGEAGLYRVGCLGRIISFLETGEGRYEIGLLGLRRVHLLDEQACDRGYRRFSLRAEDLPAGEPQDSAFLFDDLDDLDTFFDTLSAYAETYSIGFDHEVLRSIPAQNLVNALCMACPFDPREKQALLEAENLRARAVLLHNLLQISLRSPLSSDSTQ</sequence>
<accession>A0A8J7CPP4</accession>
<proteinExistence type="predicted"/>
<evidence type="ECO:0000313" key="2">
    <source>
        <dbReference type="EMBL" id="MBE1237262.1"/>
    </source>
</evidence>
<dbReference type="PROSITE" id="PS51787">
    <property type="entry name" value="LON_N"/>
    <property type="match status" value="1"/>
</dbReference>
<reference evidence="2" key="1">
    <citation type="submission" date="2020-10" db="EMBL/GenBank/DDBJ databases">
        <title>Genome sequence of the unusual species of purple photosynthetic bacteria, Phaeovibrio sulfidiphilus DSM 23193, type strain.</title>
        <authorList>
            <person name="Kyndt J.A."/>
            <person name="Meyer T.E."/>
        </authorList>
    </citation>
    <scope>NUCLEOTIDE SEQUENCE</scope>
    <source>
        <strain evidence="2">DSM 23193</strain>
    </source>
</reference>
<dbReference type="SMART" id="SM00464">
    <property type="entry name" value="LON"/>
    <property type="match status" value="1"/>
</dbReference>
<evidence type="ECO:0000259" key="1">
    <source>
        <dbReference type="PROSITE" id="PS51787"/>
    </source>
</evidence>
<dbReference type="Proteomes" id="UP000631034">
    <property type="component" value="Unassembled WGS sequence"/>
</dbReference>
<dbReference type="InterPro" id="IPR015947">
    <property type="entry name" value="PUA-like_sf"/>
</dbReference>
<dbReference type="PANTHER" id="PTHR46732">
    <property type="entry name" value="ATP-DEPENDENT PROTEASE LA (LON) DOMAIN PROTEIN"/>
    <property type="match status" value="1"/>
</dbReference>
<feature type="domain" description="Lon N-terminal" evidence="1">
    <location>
        <begin position="16"/>
        <end position="210"/>
    </location>
</feature>
<dbReference type="SUPFAM" id="SSF88697">
    <property type="entry name" value="PUA domain-like"/>
    <property type="match status" value="1"/>
</dbReference>
<gene>
    <name evidence="2" type="ORF">IHV25_06340</name>
</gene>
<dbReference type="RefSeq" id="WP_192534275.1">
    <property type="nucleotide sequence ID" value="NZ_JACZHT010000004.1"/>
</dbReference>